<evidence type="ECO:0000256" key="1">
    <source>
        <dbReference type="SAM" id="Coils"/>
    </source>
</evidence>
<keyword evidence="3" id="KW-1185">Reference proteome</keyword>
<organism evidence="2 3">
    <name type="scientific">Chryseolinea serpens</name>
    <dbReference type="NCBI Taxonomy" id="947013"/>
    <lineage>
        <taxon>Bacteria</taxon>
        <taxon>Pseudomonadati</taxon>
        <taxon>Bacteroidota</taxon>
        <taxon>Cytophagia</taxon>
        <taxon>Cytophagales</taxon>
        <taxon>Fulvivirgaceae</taxon>
        <taxon>Chryseolinea</taxon>
    </lineage>
</organism>
<proteinExistence type="predicted"/>
<accession>A0A1M5RAT3</accession>
<dbReference type="OrthoDB" id="1441145at2"/>
<evidence type="ECO:0000313" key="2">
    <source>
        <dbReference type="EMBL" id="SHH23457.1"/>
    </source>
</evidence>
<keyword evidence="1" id="KW-0175">Coiled coil</keyword>
<gene>
    <name evidence="2" type="ORF">SAMN04488109_3291</name>
</gene>
<evidence type="ECO:0000313" key="3">
    <source>
        <dbReference type="Proteomes" id="UP000184212"/>
    </source>
</evidence>
<feature type="coiled-coil region" evidence="1">
    <location>
        <begin position="91"/>
        <end position="137"/>
    </location>
</feature>
<dbReference type="AlphaFoldDB" id="A0A1M5RAT3"/>
<dbReference type="STRING" id="947013.SAMN04488109_3291"/>
<sequence length="164" mass="19471">MTPSTFETLKRRPRKAVARRDVALLEHSSENTWRSFYALTEHWRSDLTFVDNELNFFRKLMFDYFARRIDGSLLEQTRRLSTQETKIEKRRVALDERILDQKANLARLMENPFTHEAQTCRDEQEALENDFAELIKDFRLFKHNLFAVTTEILKSEKGQAVAVD</sequence>
<dbReference type="EMBL" id="FQWQ01000002">
    <property type="protein sequence ID" value="SHH23457.1"/>
    <property type="molecule type" value="Genomic_DNA"/>
</dbReference>
<dbReference type="RefSeq" id="WP_073136052.1">
    <property type="nucleotide sequence ID" value="NZ_FQWQ01000002.1"/>
</dbReference>
<dbReference type="Proteomes" id="UP000184212">
    <property type="component" value="Unassembled WGS sequence"/>
</dbReference>
<name>A0A1M5RAT3_9BACT</name>
<protein>
    <submittedName>
        <fullName evidence="2">Uncharacterized protein</fullName>
    </submittedName>
</protein>
<reference evidence="2 3" key="1">
    <citation type="submission" date="2016-11" db="EMBL/GenBank/DDBJ databases">
        <authorList>
            <person name="Jaros S."/>
            <person name="Januszkiewicz K."/>
            <person name="Wedrychowicz H."/>
        </authorList>
    </citation>
    <scope>NUCLEOTIDE SEQUENCE [LARGE SCALE GENOMIC DNA]</scope>
    <source>
        <strain evidence="2 3">DSM 24574</strain>
    </source>
</reference>